<feature type="signal peptide" evidence="2">
    <location>
        <begin position="1"/>
        <end position="27"/>
    </location>
</feature>
<evidence type="ECO:0000256" key="2">
    <source>
        <dbReference type="SAM" id="SignalP"/>
    </source>
</evidence>
<dbReference type="EMBL" id="PDDY01000001">
    <property type="protein sequence ID" value="PEH43301.1"/>
    <property type="molecule type" value="Genomic_DNA"/>
</dbReference>
<organism evidence="3">
    <name type="scientific">Burkholderia gladioli</name>
    <name type="common">Pseudomonas marginata</name>
    <name type="synonym">Phytomonas marginata</name>
    <dbReference type="NCBI Taxonomy" id="28095"/>
    <lineage>
        <taxon>Bacteria</taxon>
        <taxon>Pseudomonadati</taxon>
        <taxon>Pseudomonadota</taxon>
        <taxon>Betaproteobacteria</taxon>
        <taxon>Burkholderiales</taxon>
        <taxon>Burkholderiaceae</taxon>
        <taxon>Burkholderia</taxon>
    </lineage>
</organism>
<reference evidence="3" key="1">
    <citation type="submission" date="2017-09" db="EMBL/GenBank/DDBJ databases">
        <title>FDA dAtabase for Regulatory Grade micrObial Sequences (FDA-ARGOS): Supporting development and validation of Infectious Disease Dx tests.</title>
        <authorList>
            <person name="Minogue T."/>
            <person name="Wolcott M."/>
            <person name="Wasieloski L."/>
            <person name="Aguilar W."/>
            <person name="Moore D."/>
            <person name="Tallon L.J."/>
            <person name="Sadzewicz L."/>
            <person name="Ott S."/>
            <person name="Zhao X."/>
            <person name="Nagaraj S."/>
            <person name="Vavikolanu K."/>
            <person name="Aluvathingal J."/>
            <person name="Nadendla S."/>
            <person name="Sichtig H."/>
        </authorList>
    </citation>
    <scope>NUCLEOTIDE SEQUENCE</scope>
    <source>
        <strain evidence="3">FDAARGOS_390</strain>
    </source>
</reference>
<accession>A0A2A7SIC5</accession>
<evidence type="ECO:0000313" key="3">
    <source>
        <dbReference type="EMBL" id="PEH43301.1"/>
    </source>
</evidence>
<feature type="compositionally biased region" description="Polar residues" evidence="1">
    <location>
        <begin position="156"/>
        <end position="166"/>
    </location>
</feature>
<gene>
    <name evidence="3" type="ORF">CRM94_14735</name>
</gene>
<feature type="chain" id="PRO_5013015525" evidence="2">
    <location>
        <begin position="28"/>
        <end position="294"/>
    </location>
</feature>
<protein>
    <submittedName>
        <fullName evidence="3">Uncharacterized protein</fullName>
    </submittedName>
</protein>
<feature type="compositionally biased region" description="Polar residues" evidence="1">
    <location>
        <begin position="123"/>
        <end position="138"/>
    </location>
</feature>
<proteinExistence type="predicted"/>
<comment type="caution">
    <text evidence="3">The sequence shown here is derived from an EMBL/GenBank/DDBJ whole genome shotgun (WGS) entry which is preliminary data.</text>
</comment>
<sequence>MSTEMTKIRLHHAAALALFAASQFAHAGTPSVGSREYKVLLNPQAFQGAPADAANRFLTDLKASLAANGFDSSVKKSFAADHDRSVLYYDTAGNCAVKTAGYSMRQRNESGSLDIELKFGSASQGTSANTDVSGSSSKAKTKLEDDITPPARETFSHSTSEPLSSSKNINKLSDIKDLFPTTKTFDSIGGQALVPVSGLSIHELTFDGPTSDLGQEDADFTMTVWYANGSSTPALAEISFEVDVDDDGVFTDKVSSRSQLIFNTIQGMTNWVQSPSSTKTAWVYQYQPSFCSGQ</sequence>
<feature type="region of interest" description="Disordered" evidence="1">
    <location>
        <begin position="123"/>
        <end position="166"/>
    </location>
</feature>
<evidence type="ECO:0000256" key="1">
    <source>
        <dbReference type="SAM" id="MobiDB-lite"/>
    </source>
</evidence>
<dbReference type="AlphaFoldDB" id="A0A2A7SIC5"/>
<keyword evidence="2" id="KW-0732">Signal</keyword>
<name>A0A2A7SIC5_BURGA</name>
<dbReference type="Proteomes" id="UP000220629">
    <property type="component" value="Unassembled WGS sequence"/>
</dbReference>